<feature type="compositionally biased region" description="Low complexity" evidence="1">
    <location>
        <begin position="161"/>
        <end position="175"/>
    </location>
</feature>
<feature type="compositionally biased region" description="Acidic residues" evidence="1">
    <location>
        <begin position="539"/>
        <end position="548"/>
    </location>
</feature>
<evidence type="ECO:0000259" key="2">
    <source>
        <dbReference type="Pfam" id="PF13391"/>
    </source>
</evidence>
<feature type="domain" description="HNH nuclease" evidence="2">
    <location>
        <begin position="214"/>
        <end position="296"/>
    </location>
</feature>
<feature type="compositionally biased region" description="Low complexity" evidence="1">
    <location>
        <begin position="392"/>
        <end position="408"/>
    </location>
</feature>
<feature type="region of interest" description="Disordered" evidence="1">
    <location>
        <begin position="151"/>
        <end position="194"/>
    </location>
</feature>
<feature type="compositionally biased region" description="Polar residues" evidence="1">
    <location>
        <begin position="413"/>
        <end position="426"/>
    </location>
</feature>
<protein>
    <recommendedName>
        <fullName evidence="2">HNH nuclease domain-containing protein</fullName>
    </recommendedName>
</protein>
<keyword evidence="4" id="KW-1185">Reference proteome</keyword>
<evidence type="ECO:0000313" key="4">
    <source>
        <dbReference type="Proteomes" id="UP000094444"/>
    </source>
</evidence>
<dbReference type="OrthoDB" id="2142759at2759"/>
<feature type="region of interest" description="Disordered" evidence="1">
    <location>
        <begin position="352"/>
        <end position="426"/>
    </location>
</feature>
<accession>A0A2P5HND6</accession>
<evidence type="ECO:0000256" key="1">
    <source>
        <dbReference type="SAM" id="MobiDB-lite"/>
    </source>
</evidence>
<dbReference type="AlphaFoldDB" id="A0A2P5HND6"/>
<dbReference type="Pfam" id="PF13391">
    <property type="entry name" value="HNH_2"/>
    <property type="match status" value="1"/>
</dbReference>
<comment type="caution">
    <text evidence="3">The sequence shown here is derived from an EMBL/GenBank/DDBJ whole genome shotgun (WGS) entry which is preliminary data.</text>
</comment>
<dbReference type="EMBL" id="MAVT02001171">
    <property type="protein sequence ID" value="POS71773.1"/>
    <property type="molecule type" value="Genomic_DNA"/>
</dbReference>
<proteinExistence type="predicted"/>
<dbReference type="InterPro" id="IPR003615">
    <property type="entry name" value="HNH_nuc"/>
</dbReference>
<dbReference type="InParanoid" id="A0A2P5HND6"/>
<name>A0A2P5HND6_DIAHE</name>
<feature type="region of interest" description="Disordered" evidence="1">
    <location>
        <begin position="602"/>
        <end position="648"/>
    </location>
</feature>
<feature type="region of interest" description="Disordered" evidence="1">
    <location>
        <begin position="539"/>
        <end position="562"/>
    </location>
</feature>
<feature type="compositionally biased region" description="Basic and acidic residues" evidence="1">
    <location>
        <begin position="603"/>
        <end position="617"/>
    </location>
</feature>
<organism evidence="3 4">
    <name type="scientific">Diaporthe helianthi</name>
    <dbReference type="NCBI Taxonomy" id="158607"/>
    <lineage>
        <taxon>Eukaryota</taxon>
        <taxon>Fungi</taxon>
        <taxon>Dikarya</taxon>
        <taxon>Ascomycota</taxon>
        <taxon>Pezizomycotina</taxon>
        <taxon>Sordariomycetes</taxon>
        <taxon>Sordariomycetidae</taxon>
        <taxon>Diaporthales</taxon>
        <taxon>Diaporthaceae</taxon>
        <taxon>Diaporthe</taxon>
    </lineage>
</organism>
<feature type="compositionally biased region" description="Polar residues" evidence="1">
    <location>
        <begin position="372"/>
        <end position="384"/>
    </location>
</feature>
<gene>
    <name evidence="3" type="ORF">DHEL01_v209836</name>
</gene>
<sequence>MLTKDQRMQSWNVRFMCGTDAVAGIYQRDNFLRVADVARELELCLVLKSPAPGAESWKPALLPRDARPDHGQQLLVLDKQDTTPFPTPGPSSAVHYELVFHRGNICASRGAHSPSDRCISRTELPTQRHDPRYLEIGRKFADPRVPTVPLRRIAGTKRRSSSSVSMSMSNNTSASPARTTGTEDEVPPSIISFEEARPRTDAFRSNVLTNGYTCVFSGMGKSWLPGGVAGPGIEAAHVVPQLHWHTYPCDDTLRVANINRPSEMKQVWLRTWTFSNSLPMLSHLHKCFDARLISIHPETRRIRAFADYDILTQHHGQLAHMPEYIDSKALRHHWDMCCLENMRSSWLEQESEQSIVESIPPPRVPLADSVDESSQPTGEPSQQAFLPPPVPNAHANSPANPQNANQAPDLKTQDPTGKSQASKPRLNHSSYKLRVAQAHPPSPPSSEPAPERHLLWWLGNDIVDDPAEAESLTQQGWLLQPVDEHELSSKQVQRILRRKQKQRAGAPQLWWFGHEVVENAAKAEALMKQGWLLQPIDEEDDENDEQDGEERSADSVYDLQSYSRHSDERVQWRLGAVVIEDPAVAEDLMKQGWLLQTVGAGDAECRRGRSPKKRECLSSDGGLGTARNNDEHPDSALRMKRQRLTSPP</sequence>
<feature type="compositionally biased region" description="Basic and acidic residues" evidence="1">
    <location>
        <begin position="628"/>
        <end position="637"/>
    </location>
</feature>
<reference evidence="3" key="1">
    <citation type="submission" date="2017-09" db="EMBL/GenBank/DDBJ databases">
        <title>Polyketide synthases of a Diaporthe helianthi virulent isolate.</title>
        <authorList>
            <person name="Baroncelli R."/>
        </authorList>
    </citation>
    <scope>NUCLEOTIDE SEQUENCE [LARGE SCALE GENOMIC DNA]</scope>
    <source>
        <strain evidence="3">7/96</strain>
    </source>
</reference>
<evidence type="ECO:0000313" key="3">
    <source>
        <dbReference type="EMBL" id="POS71773.1"/>
    </source>
</evidence>
<feature type="compositionally biased region" description="Basic residues" evidence="1">
    <location>
        <begin position="638"/>
        <end position="648"/>
    </location>
</feature>
<dbReference type="Proteomes" id="UP000094444">
    <property type="component" value="Unassembled WGS sequence"/>
</dbReference>